<comment type="similarity">
    <text evidence="1">Belongs to the polysaccharide synthase family.</text>
</comment>
<dbReference type="InterPro" id="IPR036291">
    <property type="entry name" value="NAD(P)-bd_dom_sf"/>
</dbReference>
<evidence type="ECO:0000313" key="4">
    <source>
        <dbReference type="EMBL" id="HGU33052.1"/>
    </source>
</evidence>
<feature type="transmembrane region" description="Helical" evidence="2">
    <location>
        <begin position="108"/>
        <end position="131"/>
    </location>
</feature>
<organism evidence="4">
    <name type="scientific">Desulfatirhabdium butyrativorans</name>
    <dbReference type="NCBI Taxonomy" id="340467"/>
    <lineage>
        <taxon>Bacteria</taxon>
        <taxon>Pseudomonadati</taxon>
        <taxon>Thermodesulfobacteriota</taxon>
        <taxon>Desulfobacteria</taxon>
        <taxon>Desulfobacterales</taxon>
        <taxon>Desulfatirhabdiaceae</taxon>
        <taxon>Desulfatirhabdium</taxon>
    </lineage>
</organism>
<evidence type="ECO:0000259" key="3">
    <source>
        <dbReference type="Pfam" id="PF02719"/>
    </source>
</evidence>
<evidence type="ECO:0000256" key="2">
    <source>
        <dbReference type="SAM" id="Phobius"/>
    </source>
</evidence>
<feature type="transmembrane region" description="Helical" evidence="2">
    <location>
        <begin position="43"/>
        <end position="65"/>
    </location>
</feature>
<dbReference type="CDD" id="cd05237">
    <property type="entry name" value="UDP_invert_4-6DH_SDR_e"/>
    <property type="match status" value="1"/>
</dbReference>
<dbReference type="AlphaFoldDB" id="A0A7C4RRP8"/>
<protein>
    <submittedName>
        <fullName evidence="4">Polysaccharide biosynthesis protein</fullName>
    </submittedName>
</protein>
<comment type="caution">
    <text evidence="4">The sequence shown here is derived from an EMBL/GenBank/DDBJ whole genome shotgun (WGS) entry which is preliminary data.</text>
</comment>
<accession>A0A7C4RRP8</accession>
<evidence type="ECO:0000256" key="1">
    <source>
        <dbReference type="ARBA" id="ARBA00007430"/>
    </source>
</evidence>
<feature type="transmembrane region" description="Helical" evidence="2">
    <location>
        <begin position="12"/>
        <end position="31"/>
    </location>
</feature>
<dbReference type="InterPro" id="IPR051203">
    <property type="entry name" value="Polysaccharide_Synthase-Rel"/>
</dbReference>
<dbReference type="Pfam" id="PF13727">
    <property type="entry name" value="CoA_binding_3"/>
    <property type="match status" value="1"/>
</dbReference>
<keyword evidence="2" id="KW-0812">Transmembrane</keyword>
<name>A0A7C4RRP8_9BACT</name>
<keyword evidence="2" id="KW-0472">Membrane</keyword>
<keyword evidence="2" id="KW-1133">Transmembrane helix</keyword>
<dbReference type="Gene3D" id="3.40.50.720">
    <property type="entry name" value="NAD(P)-binding Rossmann-like Domain"/>
    <property type="match status" value="2"/>
</dbReference>
<dbReference type="InterPro" id="IPR003869">
    <property type="entry name" value="Polysac_CapD-like"/>
</dbReference>
<gene>
    <name evidence="4" type="ORF">ENS29_09380</name>
</gene>
<dbReference type="PANTHER" id="PTHR43318">
    <property type="entry name" value="UDP-N-ACETYLGLUCOSAMINE 4,6-DEHYDRATASE"/>
    <property type="match status" value="1"/>
</dbReference>
<feature type="domain" description="Polysaccharide biosynthesis protein CapD-like" evidence="3">
    <location>
        <begin position="299"/>
        <end position="580"/>
    </location>
</feature>
<dbReference type="EMBL" id="DSUH01000221">
    <property type="protein sequence ID" value="HGU33052.1"/>
    <property type="molecule type" value="Genomic_DNA"/>
</dbReference>
<dbReference type="Pfam" id="PF02719">
    <property type="entry name" value="Polysacc_synt_2"/>
    <property type="match status" value="1"/>
</dbReference>
<reference evidence="4" key="1">
    <citation type="journal article" date="2020" name="mSystems">
        <title>Genome- and Community-Level Interaction Insights into Carbon Utilization and Element Cycling Functions of Hydrothermarchaeota in Hydrothermal Sediment.</title>
        <authorList>
            <person name="Zhou Z."/>
            <person name="Liu Y."/>
            <person name="Xu W."/>
            <person name="Pan J."/>
            <person name="Luo Z.H."/>
            <person name="Li M."/>
        </authorList>
    </citation>
    <scope>NUCLEOTIDE SEQUENCE [LARGE SCALE GENOMIC DNA]</scope>
    <source>
        <strain evidence="4">SpSt-477</strain>
    </source>
</reference>
<feature type="transmembrane region" description="Helical" evidence="2">
    <location>
        <begin position="77"/>
        <end position="99"/>
    </location>
</feature>
<dbReference type="PANTHER" id="PTHR43318:SF1">
    <property type="entry name" value="POLYSACCHARIDE BIOSYNTHESIS PROTEIN EPSC-RELATED"/>
    <property type="match status" value="1"/>
</dbReference>
<proteinExistence type="inferred from homology"/>
<dbReference type="SUPFAM" id="SSF51735">
    <property type="entry name" value="NAD(P)-binding Rossmann-fold domains"/>
    <property type="match status" value="2"/>
</dbReference>
<sequence length="638" mass="71175">METQLKNPHFYIMLSVDVLLFTLAYVLAYAIRFDFDLAKEGQYLLETLPLIVGIKVLVFLSMGTYRGMWRYVSLSDLVHLAKASLISFLVEIVFVLWLYRFQGFSRGVFVLDAILTFLLVGGSRAAIRYVFQKKWIHSLQASSFFSSASDPDRRITIPILIVGAGDAGEKTLREILDNTHLNYAVKGFIDDAPAKIGKTIHGVRVLGPVDDLPDIALKHGVQEILIAMPSATGAEKRRIVDVCKRCGLRFKTLPGLGDIIDEKVSIKAIRDVNYEDLLGRPPVSLEPSGIQGYLKHKTVLVTGAGGSIGSELCRQITRFSPARLLLVDSSEANLYNIQMELKHRVQYLDYVTVLATVQDKRTMTSLMKRYKPDVVFHAAAYKHVPMLERNPWQAVRNNIRGTQCIMETSVEHGVARFILVSTDKAVRPTNVMGASKRVCERLMHAYMSEETTMMAVRFGNVVGSAGSVIPLFQKQIEAGGPVTVTHPEVTRFFMTIPEASQLILQAGALGNGGEIFLLEMGTPVKIADMARDLIRLSGKDPDGEIEIRFTGLRPGEKLYEELITEGEGIVTTAHEKILVIRANGCFMGYGDQEGYRNWLGERLKELYEASDTFDACRIKEKLKAIVPEYTEQEAECIL</sequence>